<dbReference type="InterPro" id="IPR029043">
    <property type="entry name" value="GcvT/YgfZ_C"/>
</dbReference>
<keyword evidence="2" id="KW-1185">Reference proteome</keyword>
<gene>
    <name evidence="1" type="ORF">ACFOZ5_04670</name>
</gene>
<dbReference type="Gene3D" id="3.30.70.1630">
    <property type="match status" value="1"/>
</dbReference>
<evidence type="ECO:0000313" key="2">
    <source>
        <dbReference type="Proteomes" id="UP001595798"/>
    </source>
</evidence>
<proteinExistence type="predicted"/>
<sequence>MTTDAKPIARAQTPLSAVVRLSDRVLYRISGPGTDDFLQGQMSQNLPDVSPGFSPRAAASSPKGRAYLLTRLVRDGEDILLSMPTTIADDVASHLNKYLMLFRGTSMERLDSGQVLGLLGEEAATSLAGRATDLPGAASATMMVEGGYLVRTNSTAEGIARFELWLPSGPSDALQARLDDLAEATLADWTASEIAAGIAELEPDTRESWVPQMLNWQHLEGIHFKKGCYTGQEIIARMHFLGQLKKSLFRLSASGGDAPSAGSAVVAEGRPVGEVVRSVTLDDGSVQLLAVLKHSAAGSELQLENSGQPLAILPLPYTVPEREEVEENPTDT</sequence>
<evidence type="ECO:0000313" key="1">
    <source>
        <dbReference type="EMBL" id="MFC4258327.1"/>
    </source>
</evidence>
<dbReference type="InterPro" id="IPR017703">
    <property type="entry name" value="YgfZ/GCV_T_CS"/>
</dbReference>
<dbReference type="NCBIfam" id="TIGR03317">
    <property type="entry name" value="ygfZ_signature"/>
    <property type="match status" value="1"/>
</dbReference>
<dbReference type="SUPFAM" id="SSF103025">
    <property type="entry name" value="Folate-binding domain"/>
    <property type="match status" value="1"/>
</dbReference>
<dbReference type="Proteomes" id="UP001595798">
    <property type="component" value="Unassembled WGS sequence"/>
</dbReference>
<dbReference type="Gene3D" id="3.30.70.1400">
    <property type="entry name" value="Aminomethyltransferase beta-barrel domains"/>
    <property type="match status" value="1"/>
</dbReference>
<dbReference type="PANTHER" id="PTHR22602:SF0">
    <property type="entry name" value="TRANSFERASE CAF17, MITOCHONDRIAL-RELATED"/>
    <property type="match status" value="1"/>
</dbReference>
<name>A0ABV8QD78_9GAMM</name>
<protein>
    <submittedName>
        <fullName evidence="1">YgfZ/GcvT domain-containing protein</fullName>
    </submittedName>
</protein>
<dbReference type="PANTHER" id="PTHR22602">
    <property type="entry name" value="TRANSFERASE CAF17, MITOCHONDRIAL-RELATED"/>
    <property type="match status" value="1"/>
</dbReference>
<dbReference type="EMBL" id="JBHSDI010000007">
    <property type="protein sequence ID" value="MFC4258327.1"/>
    <property type="molecule type" value="Genomic_DNA"/>
</dbReference>
<accession>A0ABV8QD78</accession>
<dbReference type="Gene3D" id="2.40.30.160">
    <property type="match status" value="1"/>
</dbReference>
<reference evidence="2" key="1">
    <citation type="journal article" date="2019" name="Int. J. Syst. Evol. Microbiol.">
        <title>The Global Catalogue of Microorganisms (GCM) 10K type strain sequencing project: providing services to taxonomists for standard genome sequencing and annotation.</title>
        <authorList>
            <consortium name="The Broad Institute Genomics Platform"/>
            <consortium name="The Broad Institute Genome Sequencing Center for Infectious Disease"/>
            <person name="Wu L."/>
            <person name="Ma J."/>
        </authorList>
    </citation>
    <scope>NUCLEOTIDE SEQUENCE [LARGE SCALE GENOMIC DNA]</scope>
    <source>
        <strain evidence="2">CECT 7297</strain>
    </source>
</reference>
<dbReference type="RefSeq" id="WP_379885785.1">
    <property type="nucleotide sequence ID" value="NZ_JBHSDI010000007.1"/>
</dbReference>
<dbReference type="InterPro" id="IPR045179">
    <property type="entry name" value="YgfZ/GcvT"/>
</dbReference>
<comment type="caution">
    <text evidence="1">The sequence shown here is derived from an EMBL/GenBank/DDBJ whole genome shotgun (WGS) entry which is preliminary data.</text>
</comment>
<organism evidence="1 2">
    <name type="scientific">Marinobacter lacisalsi</name>
    <dbReference type="NCBI Taxonomy" id="475979"/>
    <lineage>
        <taxon>Bacteria</taxon>
        <taxon>Pseudomonadati</taxon>
        <taxon>Pseudomonadota</taxon>
        <taxon>Gammaproteobacteria</taxon>
        <taxon>Pseudomonadales</taxon>
        <taxon>Marinobacteraceae</taxon>
        <taxon>Marinobacter</taxon>
    </lineage>
</organism>
<dbReference type="SUPFAM" id="SSF101790">
    <property type="entry name" value="Aminomethyltransferase beta-barrel domain"/>
    <property type="match status" value="1"/>
</dbReference>